<organism evidence="2 3">
    <name type="scientific">Ilyodon furcidens</name>
    <name type="common">goldbreast splitfin</name>
    <dbReference type="NCBI Taxonomy" id="33524"/>
    <lineage>
        <taxon>Eukaryota</taxon>
        <taxon>Metazoa</taxon>
        <taxon>Chordata</taxon>
        <taxon>Craniata</taxon>
        <taxon>Vertebrata</taxon>
        <taxon>Euteleostomi</taxon>
        <taxon>Actinopterygii</taxon>
        <taxon>Neopterygii</taxon>
        <taxon>Teleostei</taxon>
        <taxon>Neoteleostei</taxon>
        <taxon>Acanthomorphata</taxon>
        <taxon>Ovalentaria</taxon>
        <taxon>Atherinomorphae</taxon>
        <taxon>Cyprinodontiformes</taxon>
        <taxon>Goodeidae</taxon>
        <taxon>Ilyodon</taxon>
    </lineage>
</organism>
<evidence type="ECO:0000256" key="1">
    <source>
        <dbReference type="SAM" id="MobiDB-lite"/>
    </source>
</evidence>
<comment type="caution">
    <text evidence="2">The sequence shown here is derived from an EMBL/GenBank/DDBJ whole genome shotgun (WGS) entry which is preliminary data.</text>
</comment>
<reference evidence="2 3" key="1">
    <citation type="submission" date="2021-06" db="EMBL/GenBank/DDBJ databases">
        <authorList>
            <person name="Palmer J.M."/>
        </authorList>
    </citation>
    <scope>NUCLEOTIDE SEQUENCE [LARGE SCALE GENOMIC DNA]</scope>
    <source>
        <strain evidence="3">if_2019</strain>
        <tissue evidence="2">Muscle</tissue>
    </source>
</reference>
<gene>
    <name evidence="2" type="primary">SBF1_3</name>
    <name evidence="2" type="ORF">ILYODFUR_029902</name>
</gene>
<dbReference type="EMBL" id="JAHRIQ010039089">
    <property type="protein sequence ID" value="MEQ2234241.1"/>
    <property type="molecule type" value="Genomic_DNA"/>
</dbReference>
<evidence type="ECO:0000313" key="3">
    <source>
        <dbReference type="Proteomes" id="UP001482620"/>
    </source>
</evidence>
<keyword evidence="3" id="KW-1185">Reference proteome</keyword>
<protein>
    <submittedName>
        <fullName evidence="2">ARS-binding factor 1</fullName>
    </submittedName>
</protein>
<dbReference type="Proteomes" id="UP001482620">
    <property type="component" value="Unassembled WGS sequence"/>
</dbReference>
<accession>A0ABV0TN52</accession>
<name>A0ABV0TN52_9TELE</name>
<sequence length="154" mass="17416">TLSKNLVKNAKRTISRQYVTRRKESPPTWENRSSLQSELDEDEISVSEEVDQSALTLSSTIRSSDRQTMSNIVERACCRDYQRLGLGTLSSSLTRSKNEPFRISTANRMYGVCRSIKKKRGLRTLKKLRGTASTPLYSSMLLMGRTLFIATLAC</sequence>
<feature type="region of interest" description="Disordered" evidence="1">
    <location>
        <begin position="13"/>
        <end position="51"/>
    </location>
</feature>
<feature type="compositionally biased region" description="Acidic residues" evidence="1">
    <location>
        <begin position="38"/>
        <end position="51"/>
    </location>
</feature>
<evidence type="ECO:0000313" key="2">
    <source>
        <dbReference type="EMBL" id="MEQ2234241.1"/>
    </source>
</evidence>
<proteinExistence type="predicted"/>
<feature type="non-terminal residue" evidence="2">
    <location>
        <position position="1"/>
    </location>
</feature>